<keyword evidence="2" id="KW-1185">Reference proteome</keyword>
<name>C6XQN0_HIRBI</name>
<sequence length="307" mass="33955">MPTQQRIILRLNGVHVFGDDMNNLYISPSRIVPTALIALWTMQCLSSAIAEPSSLHSQQAAQNSEIIDIISNANGHDLNLLVKLKHQPHIAATQITDNGFTLSISGLLLHQASIDPPTKTYITSVEVMSETNLQSSKLEFSTPRLTQIRTEIFKNAILVSAKLAKPAPLNSHTAAQSQQLSITAPQKARITPPQSINQEKHFRDVFQLTASYCMQAKKLLSEDAWNLEAVADHALCMVANDKLDEAQISVDQIQSFSPNNWKAALTAGEILRLKGDVSQSKIQFSYAMQYVENPEMKKTIANWAARD</sequence>
<dbReference type="KEGG" id="hba:Hbal_0942"/>
<accession>C6XQN0</accession>
<dbReference type="STRING" id="582402.Hbal_0942"/>
<evidence type="ECO:0000313" key="2">
    <source>
        <dbReference type="Proteomes" id="UP000002745"/>
    </source>
</evidence>
<reference evidence="2" key="1">
    <citation type="journal article" date="2011" name="J. Bacteriol.">
        <title>Genome sequences of eight morphologically diverse alphaproteobacteria.</title>
        <authorList>
            <consortium name="US DOE Joint Genome Institute"/>
            <person name="Brown P.J."/>
            <person name="Kysela D.T."/>
            <person name="Buechlein A."/>
            <person name="Hemmerich C."/>
            <person name="Brun Y.V."/>
        </authorList>
    </citation>
    <scope>NUCLEOTIDE SEQUENCE [LARGE SCALE GENOMIC DNA]</scope>
    <source>
        <strain evidence="2">ATCC 49814 / DSM 5838 / IFAM 1418</strain>
    </source>
</reference>
<dbReference type="AlphaFoldDB" id="C6XQN0"/>
<gene>
    <name evidence="1" type="ordered locus">Hbal_0942</name>
</gene>
<organism evidence="1 2">
    <name type="scientific">Hirschia baltica (strain ATCC 49814 / DSM 5838 / IFAM 1418)</name>
    <dbReference type="NCBI Taxonomy" id="582402"/>
    <lineage>
        <taxon>Bacteria</taxon>
        <taxon>Pseudomonadati</taxon>
        <taxon>Pseudomonadota</taxon>
        <taxon>Alphaproteobacteria</taxon>
        <taxon>Hyphomonadales</taxon>
        <taxon>Hyphomonadaceae</taxon>
        <taxon>Hirschia</taxon>
    </lineage>
</organism>
<protein>
    <submittedName>
        <fullName evidence="1">Uncharacterized protein</fullName>
    </submittedName>
</protein>
<dbReference type="SUPFAM" id="SSF48452">
    <property type="entry name" value="TPR-like"/>
    <property type="match status" value="1"/>
</dbReference>
<dbReference type="HOGENOM" id="CLU_905431_0_0_5"/>
<evidence type="ECO:0000313" key="1">
    <source>
        <dbReference type="EMBL" id="ACT58636.1"/>
    </source>
</evidence>
<proteinExistence type="predicted"/>
<dbReference type="EMBL" id="CP001678">
    <property type="protein sequence ID" value="ACT58636.1"/>
    <property type="molecule type" value="Genomic_DNA"/>
</dbReference>
<dbReference type="InterPro" id="IPR011990">
    <property type="entry name" value="TPR-like_helical_dom_sf"/>
</dbReference>
<dbReference type="Proteomes" id="UP000002745">
    <property type="component" value="Chromosome"/>
</dbReference>